<dbReference type="EMBL" id="BSST01000001">
    <property type="protein sequence ID" value="GLX78549.1"/>
    <property type="molecule type" value="Genomic_DNA"/>
</dbReference>
<proteinExistence type="predicted"/>
<organism evidence="1 2">
    <name type="scientific">Thalassotalea insulae</name>
    <dbReference type="NCBI Taxonomy" id="2056778"/>
    <lineage>
        <taxon>Bacteria</taxon>
        <taxon>Pseudomonadati</taxon>
        <taxon>Pseudomonadota</taxon>
        <taxon>Gammaproteobacteria</taxon>
        <taxon>Alteromonadales</taxon>
        <taxon>Colwelliaceae</taxon>
        <taxon>Thalassotalea</taxon>
    </lineage>
</organism>
<reference evidence="1 2" key="1">
    <citation type="submission" date="2023-03" db="EMBL/GenBank/DDBJ databases">
        <title>Draft genome sequence of Thalassotalea insulae KCTC 62186T.</title>
        <authorList>
            <person name="Sawabe T."/>
        </authorList>
    </citation>
    <scope>NUCLEOTIDE SEQUENCE [LARGE SCALE GENOMIC DNA]</scope>
    <source>
        <strain evidence="1 2">KCTC 62186</strain>
    </source>
</reference>
<sequence length="144" mass="16695">MAFSQQQIEALTESLRLSLGDNINWSYDERNHAMLSEFAQNKAEPVLHKLRLTLTDEWQGKSWKKMPQPLKQQLGSLTKLSKHQRILALSGKHDSPTIVALWWPWDHGGTYSLRLKLFTTEYHNTPEQNSSGVFTKLKRLFTMS</sequence>
<dbReference type="RefSeq" id="WP_284244432.1">
    <property type="nucleotide sequence ID" value="NZ_BSST01000001.1"/>
</dbReference>
<protein>
    <submittedName>
        <fullName evidence="1">Uncharacterized protein</fullName>
    </submittedName>
</protein>
<dbReference type="Proteomes" id="UP001157186">
    <property type="component" value="Unassembled WGS sequence"/>
</dbReference>
<name>A0ABQ6GTR8_9GAMM</name>
<gene>
    <name evidence="1" type="ORF">tinsulaeT_18890</name>
</gene>
<evidence type="ECO:0000313" key="2">
    <source>
        <dbReference type="Proteomes" id="UP001157186"/>
    </source>
</evidence>
<comment type="caution">
    <text evidence="1">The sequence shown here is derived from an EMBL/GenBank/DDBJ whole genome shotgun (WGS) entry which is preliminary data.</text>
</comment>
<evidence type="ECO:0000313" key="1">
    <source>
        <dbReference type="EMBL" id="GLX78549.1"/>
    </source>
</evidence>
<accession>A0ABQ6GTR8</accession>
<keyword evidence="2" id="KW-1185">Reference proteome</keyword>